<dbReference type="PRINTS" id="PR00507">
    <property type="entry name" value="N12N6MTFRASE"/>
</dbReference>
<dbReference type="EC" id="2.1.1.72" evidence="2"/>
<keyword evidence="6" id="KW-0680">Restriction system</keyword>
<dbReference type="Gene3D" id="3.40.50.150">
    <property type="entry name" value="Vaccinia Virus protein VP39"/>
    <property type="match status" value="1"/>
</dbReference>
<dbReference type="InterPro" id="IPR003356">
    <property type="entry name" value="DNA_methylase_A-5"/>
</dbReference>
<dbReference type="EMBL" id="JAGEOK010000035">
    <property type="protein sequence ID" value="MBO2443659.1"/>
    <property type="molecule type" value="Genomic_DNA"/>
</dbReference>
<evidence type="ECO:0000256" key="2">
    <source>
        <dbReference type="ARBA" id="ARBA00011900"/>
    </source>
</evidence>
<evidence type="ECO:0000256" key="3">
    <source>
        <dbReference type="ARBA" id="ARBA00022603"/>
    </source>
</evidence>
<evidence type="ECO:0000256" key="7">
    <source>
        <dbReference type="ARBA" id="ARBA00047942"/>
    </source>
</evidence>
<protein>
    <recommendedName>
        <fullName evidence="2">site-specific DNA-methyltransferase (adenine-specific)</fullName>
        <ecNumber evidence="2">2.1.1.72</ecNumber>
    </recommendedName>
</protein>
<dbReference type="PANTHER" id="PTHR42998:SF1">
    <property type="entry name" value="TYPE I RESTRICTION ENZYME HINDI METHYLASE SUBUNIT"/>
    <property type="match status" value="1"/>
</dbReference>
<comment type="caution">
    <text evidence="9">The sequence shown here is derived from an EMBL/GenBank/DDBJ whole genome shotgun (WGS) entry which is preliminary data.</text>
</comment>
<evidence type="ECO:0000256" key="6">
    <source>
        <dbReference type="ARBA" id="ARBA00022747"/>
    </source>
</evidence>
<comment type="similarity">
    <text evidence="1">Belongs to the N(4)/N(6)-methyltransferase family.</text>
</comment>
<evidence type="ECO:0000256" key="1">
    <source>
        <dbReference type="ARBA" id="ARBA00006594"/>
    </source>
</evidence>
<comment type="catalytic activity">
    <reaction evidence="7">
        <text>a 2'-deoxyadenosine in DNA + S-adenosyl-L-methionine = an N(6)-methyl-2'-deoxyadenosine in DNA + S-adenosyl-L-homocysteine + H(+)</text>
        <dbReference type="Rhea" id="RHEA:15197"/>
        <dbReference type="Rhea" id="RHEA-COMP:12418"/>
        <dbReference type="Rhea" id="RHEA-COMP:12419"/>
        <dbReference type="ChEBI" id="CHEBI:15378"/>
        <dbReference type="ChEBI" id="CHEBI:57856"/>
        <dbReference type="ChEBI" id="CHEBI:59789"/>
        <dbReference type="ChEBI" id="CHEBI:90615"/>
        <dbReference type="ChEBI" id="CHEBI:90616"/>
        <dbReference type="EC" id="2.1.1.72"/>
    </reaction>
</comment>
<dbReference type="PANTHER" id="PTHR42998">
    <property type="entry name" value="TYPE I RESTRICTION ENZYME HINDVIIP M PROTEIN-RELATED"/>
    <property type="match status" value="1"/>
</dbReference>
<dbReference type="Gene3D" id="1.20.1260.30">
    <property type="match status" value="1"/>
</dbReference>
<dbReference type="InterPro" id="IPR038333">
    <property type="entry name" value="T1MK-like_N_sf"/>
</dbReference>
<evidence type="ECO:0000256" key="5">
    <source>
        <dbReference type="ARBA" id="ARBA00022691"/>
    </source>
</evidence>
<keyword evidence="10" id="KW-1185">Reference proteome</keyword>
<dbReference type="Proteomes" id="UP000666915">
    <property type="component" value="Unassembled WGS sequence"/>
</dbReference>
<keyword evidence="4" id="KW-0808">Transferase</keyword>
<evidence type="ECO:0000313" key="9">
    <source>
        <dbReference type="EMBL" id="MBO2443659.1"/>
    </source>
</evidence>
<reference evidence="9 10" key="1">
    <citation type="submission" date="2021-03" db="EMBL/GenBank/DDBJ databases">
        <authorList>
            <person name="Kanchanasin P."/>
            <person name="Saeng-In P."/>
            <person name="Phongsopitanun W."/>
            <person name="Yuki M."/>
            <person name="Kudo T."/>
            <person name="Ohkuma M."/>
            <person name="Tanasupawat S."/>
        </authorList>
    </citation>
    <scope>NUCLEOTIDE SEQUENCE [LARGE SCALE GENOMIC DNA]</scope>
    <source>
        <strain evidence="9 10">L46</strain>
    </source>
</reference>
<dbReference type="InterPro" id="IPR029063">
    <property type="entry name" value="SAM-dependent_MTases_sf"/>
</dbReference>
<gene>
    <name evidence="9" type="ORF">J4557_39645</name>
</gene>
<dbReference type="GO" id="GO:0008168">
    <property type="term" value="F:methyltransferase activity"/>
    <property type="evidence" value="ECO:0007669"/>
    <property type="project" value="UniProtKB-KW"/>
</dbReference>
<keyword evidence="3 9" id="KW-0489">Methyltransferase</keyword>
<name>A0ABS3RBP8_9ACTN</name>
<evidence type="ECO:0000313" key="10">
    <source>
        <dbReference type="Proteomes" id="UP000666915"/>
    </source>
</evidence>
<dbReference type="SUPFAM" id="SSF53335">
    <property type="entry name" value="S-adenosyl-L-methionine-dependent methyltransferases"/>
    <property type="match status" value="1"/>
</dbReference>
<dbReference type="InterPro" id="IPR052916">
    <property type="entry name" value="Type-I_RE_MTase_Subunit"/>
</dbReference>
<feature type="domain" description="DNA methylase adenine-specific" evidence="8">
    <location>
        <begin position="111"/>
        <end position="431"/>
    </location>
</feature>
<dbReference type="Pfam" id="PF02384">
    <property type="entry name" value="N6_Mtase"/>
    <property type="match status" value="1"/>
</dbReference>
<proteinExistence type="inferred from homology"/>
<dbReference type="GO" id="GO:0032259">
    <property type="term" value="P:methylation"/>
    <property type="evidence" value="ECO:0007669"/>
    <property type="project" value="UniProtKB-KW"/>
</dbReference>
<sequence length="471" mass="50706">MDSSQYRDFVLGLVFLKYASSAFASVPESARWPAVVSGPGPIGARIDAAMAAVMRAEPSLDGALPLIFGAENVDQRRLADLAAVIGDARFTGRDGRDGGHAHGGGDGGAGARDLLGEVYEYFLETFARAEGRRGGEFYTPKSVVKLLVEMLEPYKGRVYDPCCGSGGMFVQAEKFVLSRRGRSGDIAVHGQEANARTWRLARMNLAIHGIAGDLSARHADTFFEDAHPGLLADHVLANPPFNMSDWYRDPADPRWRFGVPPAGNANFAWMQHIVAKLGPRGGAGVVMANGSMSSRQTAESGIRAAMVEADLVSCVVALPPQLFRTTPIPACLWLFSKDKGPGGGRDDRRGQVLFVDARSMGTLLDRTERVLTGDDIARIAGTYHSWRGGSSARGPYADEPGFCRSAALDEIRDHGHVLTPGRYAGAAEAADDGAEPVRDRVERLAKELLARMDESARLDDVVRARLERLDG</sequence>
<evidence type="ECO:0000256" key="4">
    <source>
        <dbReference type="ARBA" id="ARBA00022679"/>
    </source>
</evidence>
<organism evidence="9 10">
    <name type="scientific">Actinomadura nitritigenes</name>
    <dbReference type="NCBI Taxonomy" id="134602"/>
    <lineage>
        <taxon>Bacteria</taxon>
        <taxon>Bacillati</taxon>
        <taxon>Actinomycetota</taxon>
        <taxon>Actinomycetes</taxon>
        <taxon>Streptosporangiales</taxon>
        <taxon>Thermomonosporaceae</taxon>
        <taxon>Actinomadura</taxon>
    </lineage>
</organism>
<keyword evidence="5" id="KW-0949">S-adenosyl-L-methionine</keyword>
<evidence type="ECO:0000259" key="8">
    <source>
        <dbReference type="Pfam" id="PF02384"/>
    </source>
</evidence>
<accession>A0ABS3RBP8</accession>